<keyword evidence="2 5" id="KW-0547">Nucleotide-binding</keyword>
<reference evidence="8 9" key="1">
    <citation type="journal article" date="2018" name="BMC Genomics">
        <title>The genome of Naegleria lovaniensis, the basis for a comparative approach to unravel pathogenicity factors of the human pathogenic amoeba N. fowleri.</title>
        <authorList>
            <person name="Liechti N."/>
            <person name="Schurch N."/>
            <person name="Bruggmann R."/>
            <person name="Wittwer M."/>
        </authorList>
    </citation>
    <scope>NUCLEOTIDE SEQUENCE [LARGE SCALE GENOMIC DNA]</scope>
    <source>
        <strain evidence="8 9">ATCC 30569</strain>
    </source>
</reference>
<dbReference type="Pfam" id="PF00069">
    <property type="entry name" value="Pkinase"/>
    <property type="match status" value="1"/>
</dbReference>
<dbReference type="PROSITE" id="PS00108">
    <property type="entry name" value="PROTEIN_KINASE_ST"/>
    <property type="match status" value="1"/>
</dbReference>
<dbReference type="InterPro" id="IPR051681">
    <property type="entry name" value="Ser/Thr_Kinases-Pseudokinases"/>
</dbReference>
<dbReference type="GeneID" id="68097112"/>
<dbReference type="RefSeq" id="XP_044548999.1">
    <property type="nucleotide sequence ID" value="XM_044694320.1"/>
</dbReference>
<name>A0AA88GMZ1_NAELO</name>
<dbReference type="PANTHER" id="PTHR44329">
    <property type="entry name" value="SERINE/THREONINE-PROTEIN KINASE TNNI3K-RELATED"/>
    <property type="match status" value="1"/>
</dbReference>
<feature type="domain" description="Protein kinase" evidence="7">
    <location>
        <begin position="844"/>
        <end position="1197"/>
    </location>
</feature>
<dbReference type="PROSITE" id="PS50011">
    <property type="entry name" value="PROTEIN_KINASE_DOM"/>
    <property type="match status" value="1"/>
</dbReference>
<dbReference type="SUPFAM" id="SSF56112">
    <property type="entry name" value="Protein kinase-like (PK-like)"/>
    <property type="match status" value="1"/>
</dbReference>
<evidence type="ECO:0000256" key="6">
    <source>
        <dbReference type="SAM" id="Phobius"/>
    </source>
</evidence>
<evidence type="ECO:0000259" key="7">
    <source>
        <dbReference type="PROSITE" id="PS50011"/>
    </source>
</evidence>
<dbReference type="CDD" id="cd13999">
    <property type="entry name" value="STKc_MAP3K-like"/>
    <property type="match status" value="1"/>
</dbReference>
<dbReference type="Proteomes" id="UP000816034">
    <property type="component" value="Unassembled WGS sequence"/>
</dbReference>
<protein>
    <recommendedName>
        <fullName evidence="7">Protein kinase domain-containing protein</fullName>
    </recommendedName>
</protein>
<proteinExistence type="predicted"/>
<keyword evidence="1" id="KW-0808">Transferase</keyword>
<keyword evidence="6" id="KW-1133">Transmembrane helix</keyword>
<evidence type="ECO:0000256" key="4">
    <source>
        <dbReference type="ARBA" id="ARBA00022840"/>
    </source>
</evidence>
<keyword evidence="4 5" id="KW-0067">ATP-binding</keyword>
<dbReference type="SMART" id="SM00220">
    <property type="entry name" value="S_TKc"/>
    <property type="match status" value="1"/>
</dbReference>
<dbReference type="AlphaFoldDB" id="A0AA88GMZ1"/>
<evidence type="ECO:0000256" key="3">
    <source>
        <dbReference type="ARBA" id="ARBA00022777"/>
    </source>
</evidence>
<dbReference type="Gene3D" id="3.30.200.20">
    <property type="entry name" value="Phosphorylase Kinase, domain 1"/>
    <property type="match status" value="1"/>
</dbReference>
<dbReference type="PROSITE" id="PS00107">
    <property type="entry name" value="PROTEIN_KINASE_ATP"/>
    <property type="match status" value="1"/>
</dbReference>
<dbReference type="InterPro" id="IPR011050">
    <property type="entry name" value="Pectin_lyase_fold/virulence"/>
</dbReference>
<dbReference type="InterPro" id="IPR017441">
    <property type="entry name" value="Protein_kinase_ATP_BS"/>
</dbReference>
<dbReference type="InterPro" id="IPR008271">
    <property type="entry name" value="Ser/Thr_kinase_AS"/>
</dbReference>
<evidence type="ECO:0000313" key="8">
    <source>
        <dbReference type="EMBL" id="KAG2383320.1"/>
    </source>
</evidence>
<keyword evidence="9" id="KW-1185">Reference proteome</keyword>
<dbReference type="Gene3D" id="1.10.510.10">
    <property type="entry name" value="Transferase(Phosphotransferase) domain 1"/>
    <property type="match status" value="1"/>
</dbReference>
<dbReference type="GO" id="GO:0004674">
    <property type="term" value="F:protein serine/threonine kinase activity"/>
    <property type="evidence" value="ECO:0007669"/>
    <property type="project" value="TreeGrafter"/>
</dbReference>
<feature type="transmembrane region" description="Helical" evidence="6">
    <location>
        <begin position="716"/>
        <end position="748"/>
    </location>
</feature>
<sequence length="1197" mass="135282">MIILSTLSSFVMSDSPVQDLYLSQPADDFNSGFPCGQNSSQPCSDLKNTILTINQTIYDMIASPNFDGEYYFKFNVWLLKDYSAISCISRSIAIPFNVEVHFYGVDPPRKTLLKCDSGITVHIPFLKKVTYSNIHIRSRHLFLSEIHNCIVNGAAIYSLSSEQARAFKIVDSHLTDVLVQMKEAEQVIIRNSTIERGRLGCLQCTNISFDDTNILQIDDVQLIDSNQLNIVKSKIVGITLKSPLRVFNAKTIFISQSSLLMAVSMEKAMQVEIVDCNVDLSQARSPSTNLGLGKSIFTFSLLLKLFISRTRFINNVHNIGTLRFQFIGRLFMNETEISNNKCGSSTHAVVAFEDCTKIFIFNSTFSNNRALQTGAIYASYGSLEIEKCIFENNTSIENGGALVSMFTETKITSSIFRNNLAMNGRGGALYLYNLDFLLKDSTLMNNQAQLSGGAIAIENSHRCDIYYCDLLYNQVVTRNVTGSLQDGIGGALAATRSNTIVHYSNFLHNVALFGGAIACESTPDLYDSMFDHNLAHYAGGAIFAIPFTSRYSFTRPTLGKAFRNNMALSYGPNMASPITDYNVSINDDCQQTDDHSLSSMEATKNLTLYFGEEFCIRFYGAQDAYHNSVSEVFETVDIHSMTGGSPVTPVLLSVNPKENMAKVMLKLAQNSKYYSIQRFRVETYLVSTEFSLTIRDCPTDWIIENGICTQGIRFSLIIPLVIFGGISAMLLSFVLGIFMSFHFVKLLIWLRKIYKRERVEKDIEKKLLDYDFGNLTNEGILTTNHSLHHDHDSSQHQQGDYYELETCSDIHSLSNKKKHLPLLSSFSKNNSSNTLSLIIPSSELKFEKKIGEGASGSVYLAQWNSNRVAVKTLSRDDDYSSMDEFEKEITVLIQLRHPNIINFYGIFISEFKKYMVVEYLQGGSLDNLIKKMKNQNVIISMKEKMKILIGIASGMKYLHNLQPAIIHRDLKPGNILLTSDYTAKIADFGLSKTISMNTCNSLTTNIGTLFYMAPELLLGTDISSENVQEYATKTDVFSFSIIMWELLFEENPYHNDDSQKIHFFSNQQHDRNKNGSNNSRKHVNSLNFLSLILKEGNRPIIPFKSNSNNHFHHHHDENTAMNSSVNDNNNNNITWQMEDETEMKIWCEKFLQNSSPPFLSFMKGYISLMEECWNEDPLQRPGFNRILEILYTLNQFL</sequence>
<keyword evidence="3" id="KW-0418">Kinase</keyword>
<dbReference type="GO" id="GO:0005524">
    <property type="term" value="F:ATP binding"/>
    <property type="evidence" value="ECO:0007669"/>
    <property type="project" value="UniProtKB-UniRule"/>
</dbReference>
<keyword evidence="6" id="KW-0812">Transmembrane</keyword>
<dbReference type="InterPro" id="IPR000719">
    <property type="entry name" value="Prot_kinase_dom"/>
</dbReference>
<evidence type="ECO:0000256" key="2">
    <source>
        <dbReference type="ARBA" id="ARBA00022741"/>
    </source>
</evidence>
<dbReference type="EMBL" id="PYSW02000021">
    <property type="protein sequence ID" value="KAG2383320.1"/>
    <property type="molecule type" value="Genomic_DNA"/>
</dbReference>
<accession>A0AA88GMZ1</accession>
<evidence type="ECO:0000256" key="1">
    <source>
        <dbReference type="ARBA" id="ARBA00022679"/>
    </source>
</evidence>
<keyword evidence="6" id="KW-0472">Membrane</keyword>
<comment type="caution">
    <text evidence="8">The sequence shown here is derived from an EMBL/GenBank/DDBJ whole genome shotgun (WGS) entry which is preliminary data.</text>
</comment>
<gene>
    <name evidence="8" type="ORF">C9374_004657</name>
</gene>
<organism evidence="8 9">
    <name type="scientific">Naegleria lovaniensis</name>
    <name type="common">Amoeba</name>
    <dbReference type="NCBI Taxonomy" id="51637"/>
    <lineage>
        <taxon>Eukaryota</taxon>
        <taxon>Discoba</taxon>
        <taxon>Heterolobosea</taxon>
        <taxon>Tetramitia</taxon>
        <taxon>Eutetramitia</taxon>
        <taxon>Vahlkampfiidae</taxon>
        <taxon>Naegleria</taxon>
    </lineage>
</organism>
<evidence type="ECO:0000256" key="5">
    <source>
        <dbReference type="PROSITE-ProRule" id="PRU10141"/>
    </source>
</evidence>
<feature type="binding site" evidence="5">
    <location>
        <position position="871"/>
    </location>
    <ligand>
        <name>ATP</name>
        <dbReference type="ChEBI" id="CHEBI:30616"/>
    </ligand>
</feature>
<dbReference type="SUPFAM" id="SSF51126">
    <property type="entry name" value="Pectin lyase-like"/>
    <property type="match status" value="2"/>
</dbReference>
<dbReference type="FunFam" id="3.30.200.20:FF:000180">
    <property type="entry name" value="serine/threonine-protein kinase STY46-like"/>
    <property type="match status" value="1"/>
</dbReference>
<dbReference type="InterPro" id="IPR011009">
    <property type="entry name" value="Kinase-like_dom_sf"/>
</dbReference>
<evidence type="ECO:0000313" key="9">
    <source>
        <dbReference type="Proteomes" id="UP000816034"/>
    </source>
</evidence>